<dbReference type="Proteomes" id="UP000218598">
    <property type="component" value="Unassembled WGS sequence"/>
</dbReference>
<feature type="region of interest" description="Disordered" evidence="1">
    <location>
        <begin position="24"/>
        <end position="47"/>
    </location>
</feature>
<evidence type="ECO:0000256" key="2">
    <source>
        <dbReference type="SAM" id="Phobius"/>
    </source>
</evidence>
<evidence type="ECO:0000313" key="4">
    <source>
        <dbReference type="Proteomes" id="UP000218598"/>
    </source>
</evidence>
<dbReference type="EMBL" id="NRGR01000025">
    <property type="protein sequence ID" value="PCC38122.1"/>
    <property type="molecule type" value="Genomic_DNA"/>
</dbReference>
<evidence type="ECO:0000313" key="3">
    <source>
        <dbReference type="EMBL" id="PCC38122.1"/>
    </source>
</evidence>
<name>A0A2A3YEC5_9MICO</name>
<accession>A0A2A3YEC5</accession>
<sequence length="75" mass="8444">MLFGLTLVVFLGIAVLRMVSYQRREREDARSDGFPSGERPRTDEQKAKDKRAASIWGGLAVLVPCLLVLAYYVSR</sequence>
<dbReference type="RefSeq" id="WP_096197669.1">
    <property type="nucleotide sequence ID" value="NZ_NRGR01000025.1"/>
</dbReference>
<evidence type="ECO:0000256" key="1">
    <source>
        <dbReference type="SAM" id="MobiDB-lite"/>
    </source>
</evidence>
<proteinExistence type="predicted"/>
<keyword evidence="4" id="KW-1185">Reference proteome</keyword>
<keyword evidence="2" id="KW-0472">Membrane</keyword>
<comment type="caution">
    <text evidence="3">The sequence shown here is derived from an EMBL/GenBank/DDBJ whole genome shotgun (WGS) entry which is preliminary data.</text>
</comment>
<keyword evidence="2" id="KW-1133">Transmembrane helix</keyword>
<organism evidence="3 4">
    <name type="scientific">Brachybacterium alimentarium</name>
    <dbReference type="NCBI Taxonomy" id="47845"/>
    <lineage>
        <taxon>Bacteria</taxon>
        <taxon>Bacillati</taxon>
        <taxon>Actinomycetota</taxon>
        <taxon>Actinomycetes</taxon>
        <taxon>Micrococcales</taxon>
        <taxon>Dermabacteraceae</taxon>
        <taxon>Brachybacterium</taxon>
    </lineage>
</organism>
<protein>
    <submittedName>
        <fullName evidence="3">Uncharacterized protein</fullName>
    </submittedName>
</protein>
<feature type="compositionally biased region" description="Basic and acidic residues" evidence="1">
    <location>
        <begin position="38"/>
        <end position="47"/>
    </location>
</feature>
<dbReference type="OrthoDB" id="4794556at2"/>
<keyword evidence="2" id="KW-0812">Transmembrane</keyword>
<reference evidence="3 4" key="1">
    <citation type="journal article" date="2017" name="Elife">
        <title>Extensive horizontal gene transfer in cheese-associated bacteria.</title>
        <authorList>
            <person name="Bonham K.S."/>
            <person name="Wolfe B.E."/>
            <person name="Dutton R.J."/>
        </authorList>
    </citation>
    <scope>NUCLEOTIDE SEQUENCE [LARGE SCALE GENOMIC DNA]</scope>
    <source>
        <strain evidence="3 4">341_9</strain>
    </source>
</reference>
<dbReference type="AlphaFoldDB" id="A0A2A3YEC5"/>
<feature type="transmembrane region" description="Helical" evidence="2">
    <location>
        <begin position="53"/>
        <end position="73"/>
    </location>
</feature>
<gene>
    <name evidence="3" type="ORF">CIK66_15385</name>
</gene>